<dbReference type="SUPFAM" id="SSF56731">
    <property type="entry name" value="DNA primase core"/>
    <property type="match status" value="1"/>
</dbReference>
<evidence type="ECO:0000313" key="2">
    <source>
        <dbReference type="Proteomes" id="UP000680067"/>
    </source>
</evidence>
<gene>
    <name evidence="1" type="ORF">KDM89_10975</name>
</gene>
<proteinExistence type="predicted"/>
<dbReference type="CDD" id="cd01029">
    <property type="entry name" value="TOPRIM_primases"/>
    <property type="match status" value="1"/>
</dbReference>
<reference evidence="1" key="1">
    <citation type="submission" date="2021-04" db="EMBL/GenBank/DDBJ databases">
        <title>novel species isolated from subtropical streams in China.</title>
        <authorList>
            <person name="Lu H."/>
        </authorList>
    </citation>
    <scope>NUCLEOTIDE SEQUENCE</scope>
    <source>
        <strain evidence="1">LFS511W</strain>
    </source>
</reference>
<accession>A0A941I5D1</accession>
<dbReference type="Proteomes" id="UP000680067">
    <property type="component" value="Unassembled WGS sequence"/>
</dbReference>
<dbReference type="RefSeq" id="WP_212687973.1">
    <property type="nucleotide sequence ID" value="NZ_JAGSPN010000007.1"/>
</dbReference>
<keyword evidence="2" id="KW-1185">Reference proteome</keyword>
<evidence type="ECO:0000313" key="1">
    <source>
        <dbReference type="EMBL" id="MBR7782667.1"/>
    </source>
</evidence>
<dbReference type="Gene3D" id="3.40.1360.10">
    <property type="match status" value="1"/>
</dbReference>
<dbReference type="EMBL" id="JAGSPN010000007">
    <property type="protein sequence ID" value="MBR7782667.1"/>
    <property type="molecule type" value="Genomic_DNA"/>
</dbReference>
<protein>
    <submittedName>
        <fullName evidence="1">Toprim domain-containing protein</fullName>
    </submittedName>
</protein>
<sequence>MDSSLHKEITERLSEFKFKPEASGMLRGGVCPSCKKKELYTNADHPWVLRCGRLNNCGEIFHVKELYPDLFDNWSDRYKPTPENNNPNAAADAYMKHGRGFDLAKVQGMYTQESYFDRELKIGSATVRFPVGNGYWERIIDQPHRFGKKKANFQFGMKYYGTWWKPDSVVLQAVDEIWLVEGIFDAIALMHVGIAAVALLSCNNYPEEALRYLQASRGGQECLLVWALDGDSAGRAYTKKHVERARAAGWECAAAQIPQKGKSKQDWNDAHQRGALTAEDIERYRYHGALLIAKTAAEKAMLMYMQSGDQSEFYFDFAHRLYWFKLDLEQYNKVRLEQDNSDDHNTLSEAALREAALAQSHSIRQIANCNPRALYFQENLITGESWYYFRVEFPHDGPAVKNTFTASQISSSAEFKKRLLGMAAGAMFSGNSAQLDRLLADQLFNIQRVETIDYIGYSIEHGCYVLGDVAVKDGVLTDINGEDFFDIGKLSLKSLNKSVHLTINRARDEYRTDWVNLLWTAFGAKGLAALTFWFGSLFAEQIRAAQSSYPFLEVVGEAGAGKSTLIEFLWKLFGRNGYEGFDPSKSSLAARARNFSQVSCLPVVLIESDRERMGDEKSHVKSFDWDELKTAYNGRSTRARGMATGGNETYEPPFRGSIVISQNNPVNASEAILSRIVHLYFDRSTQTAESGEAADQLKYMSVENVSGFILAATKREKAILDVIREKTPVYLKQLRQSPHIKMPRLAETHAQMLAIADALCLVIRLSDAQKVALTQQITDMAAERQQVINNDHVLVQEFWEAFDYLDNGDMSVLNHSRDPSLIAVNLNHFLQVATERRQQVPPLRDLKKVLKTSSRRKFVDVKVVNSGIRGGQSSLAAPSTAVKCWVFQRER</sequence>
<dbReference type="AlphaFoldDB" id="A0A941I5D1"/>
<organism evidence="1 2">
    <name type="scientific">Undibacterium luofuense</name>
    <dbReference type="NCBI Taxonomy" id="2828733"/>
    <lineage>
        <taxon>Bacteria</taxon>
        <taxon>Pseudomonadati</taxon>
        <taxon>Pseudomonadota</taxon>
        <taxon>Betaproteobacteria</taxon>
        <taxon>Burkholderiales</taxon>
        <taxon>Oxalobacteraceae</taxon>
        <taxon>Undibacterium</taxon>
    </lineage>
</organism>
<name>A0A941I5D1_9BURK</name>
<comment type="caution">
    <text evidence="1">The sequence shown here is derived from an EMBL/GenBank/DDBJ whole genome shotgun (WGS) entry which is preliminary data.</text>
</comment>
<dbReference type="Pfam" id="PF13155">
    <property type="entry name" value="Toprim_2"/>
    <property type="match status" value="1"/>
</dbReference>
<dbReference type="InterPro" id="IPR034154">
    <property type="entry name" value="TOPRIM_DnaG/twinkle"/>
</dbReference>